<keyword evidence="1" id="KW-0472">Membrane</keyword>
<evidence type="ECO:0000313" key="2">
    <source>
        <dbReference type="EMBL" id="AFN75136.1"/>
    </source>
</evidence>
<dbReference type="Pfam" id="PF07843">
    <property type="entry name" value="DUF1634"/>
    <property type="match status" value="1"/>
</dbReference>
<proteinExistence type="predicted"/>
<evidence type="ECO:0000313" key="3">
    <source>
        <dbReference type="Proteomes" id="UP000009011"/>
    </source>
</evidence>
<dbReference type="Proteomes" id="UP000009011">
    <property type="component" value="Chromosome"/>
</dbReference>
<dbReference type="KEGG" id="mro:MROS_1904"/>
<protein>
    <submittedName>
        <fullName evidence="2">Uncharacterized protein</fullName>
    </submittedName>
</protein>
<organism evidence="2 3">
    <name type="scientific">Melioribacter roseus (strain DSM 23840 / JCM 17771 / VKM B-2668 / P3M-2)</name>
    <dbReference type="NCBI Taxonomy" id="1191523"/>
    <lineage>
        <taxon>Bacteria</taxon>
        <taxon>Pseudomonadati</taxon>
        <taxon>Ignavibacteriota</taxon>
        <taxon>Ignavibacteria</taxon>
        <taxon>Ignavibacteriales</taxon>
        <taxon>Melioribacteraceae</taxon>
        <taxon>Melioribacter</taxon>
    </lineage>
</organism>
<dbReference type="InterPro" id="IPR012861">
    <property type="entry name" value="DUF1634"/>
</dbReference>
<feature type="transmembrane region" description="Helical" evidence="1">
    <location>
        <begin position="46"/>
        <end position="64"/>
    </location>
</feature>
<dbReference type="AlphaFoldDB" id="I7A5H1"/>
<accession>I7A5H1</accession>
<dbReference type="EMBL" id="CP003557">
    <property type="protein sequence ID" value="AFN75136.1"/>
    <property type="molecule type" value="Genomic_DNA"/>
</dbReference>
<evidence type="ECO:0000256" key="1">
    <source>
        <dbReference type="SAM" id="Phobius"/>
    </source>
</evidence>
<dbReference type="HOGENOM" id="CLU_2735321_0_0_10"/>
<keyword evidence="1" id="KW-0812">Transmembrane</keyword>
<keyword evidence="3" id="KW-1185">Reference proteome</keyword>
<gene>
    <name evidence="2" type="ordered locus">MROS_1904</name>
</gene>
<sequence length="71" mass="8033">MTVFFYLCGIILVVVNGNTKDFFSVAGIVSLKDFISRLISFDPAPFFYLGTLVLITTPILRVFFRVTTFTK</sequence>
<name>I7A5H1_MELRP</name>
<keyword evidence="1" id="KW-1133">Transmembrane helix</keyword>
<reference evidence="2 3" key="1">
    <citation type="journal article" date="2013" name="PLoS ONE">
        <title>Genomic analysis of Melioribacter roseus, facultatively anaerobic organotrophic bacterium representing a novel deep lineage within Bacteriodetes/Chlorobi group.</title>
        <authorList>
            <person name="Kadnikov V.V."/>
            <person name="Mardanov A.V."/>
            <person name="Podosokorskaya O.A."/>
            <person name="Gavrilov S.N."/>
            <person name="Kublanov I.V."/>
            <person name="Beletsky A.V."/>
            <person name="Bonch-Osmolovskaya E.A."/>
            <person name="Ravin N.V."/>
        </authorList>
    </citation>
    <scope>NUCLEOTIDE SEQUENCE [LARGE SCALE GENOMIC DNA]</scope>
    <source>
        <strain evidence="3">JCM 17771 / P3M-2</strain>
    </source>
</reference>
<dbReference type="STRING" id="1191523.MROS_1904"/>